<dbReference type="AlphaFoldDB" id="A0A0B2PC12"/>
<protein>
    <submittedName>
        <fullName evidence="1">Uncharacterized protein</fullName>
    </submittedName>
</protein>
<evidence type="ECO:0000313" key="1">
    <source>
        <dbReference type="EMBL" id="KHN06830.1"/>
    </source>
</evidence>
<proteinExistence type="predicted"/>
<reference evidence="1" key="1">
    <citation type="submission" date="2014-07" db="EMBL/GenBank/DDBJ databases">
        <title>Identification of a novel salt tolerance gene in wild soybean by whole-genome sequencing.</title>
        <authorList>
            <person name="Lam H.-M."/>
            <person name="Qi X."/>
            <person name="Li M.-W."/>
            <person name="Liu X."/>
            <person name="Xie M."/>
            <person name="Ni M."/>
            <person name="Xu X."/>
        </authorList>
    </citation>
    <scope>NUCLEOTIDE SEQUENCE [LARGE SCALE GENOMIC DNA]</scope>
    <source>
        <tissue evidence="1">Root</tissue>
    </source>
</reference>
<dbReference type="EMBL" id="KN667426">
    <property type="protein sequence ID" value="KHN06830.1"/>
    <property type="molecule type" value="Genomic_DNA"/>
</dbReference>
<gene>
    <name evidence="1" type="ORF">glysoja_033071</name>
</gene>
<organism evidence="1">
    <name type="scientific">Glycine soja</name>
    <name type="common">Wild soybean</name>
    <dbReference type="NCBI Taxonomy" id="3848"/>
    <lineage>
        <taxon>Eukaryota</taxon>
        <taxon>Viridiplantae</taxon>
        <taxon>Streptophyta</taxon>
        <taxon>Embryophyta</taxon>
        <taxon>Tracheophyta</taxon>
        <taxon>Spermatophyta</taxon>
        <taxon>Magnoliopsida</taxon>
        <taxon>eudicotyledons</taxon>
        <taxon>Gunneridae</taxon>
        <taxon>Pentapetalae</taxon>
        <taxon>rosids</taxon>
        <taxon>fabids</taxon>
        <taxon>Fabales</taxon>
        <taxon>Fabaceae</taxon>
        <taxon>Papilionoideae</taxon>
        <taxon>50 kb inversion clade</taxon>
        <taxon>NPAAA clade</taxon>
        <taxon>indigoferoid/millettioid clade</taxon>
        <taxon>Phaseoleae</taxon>
        <taxon>Glycine</taxon>
        <taxon>Glycine subgen. Soja</taxon>
    </lineage>
</organism>
<accession>A0A0B2PC12</accession>
<name>A0A0B2PC12_GLYSO</name>
<sequence length="118" mass="13078">MFRPSLTPLSPSHLPSSRPRTSLIVEALIASLMHLNLDDVWLVLLCFNAGACRVQGLAQLLLAVLLGFMKNLFLLVQASVLEGLVDFCERSRESRDIMFLLDMTQATSTQDSKGSSWI</sequence>
<dbReference type="Proteomes" id="UP000053555">
    <property type="component" value="Unassembled WGS sequence"/>
</dbReference>